<dbReference type="Gene3D" id="1.10.150.240">
    <property type="entry name" value="Putative phosphatase, domain 2"/>
    <property type="match status" value="1"/>
</dbReference>
<accession>A0A2W4TUE4</accession>
<dbReference type="EMBL" id="QJPH01000015">
    <property type="protein sequence ID" value="PZN88074.1"/>
    <property type="molecule type" value="Genomic_DNA"/>
</dbReference>
<dbReference type="SFLD" id="SFLDS00003">
    <property type="entry name" value="Haloacid_Dehalogenase"/>
    <property type="match status" value="1"/>
</dbReference>
<dbReference type="GO" id="GO:0008967">
    <property type="term" value="F:phosphoglycolate phosphatase activity"/>
    <property type="evidence" value="ECO:0007669"/>
    <property type="project" value="TreeGrafter"/>
</dbReference>
<dbReference type="PANTHER" id="PTHR43434">
    <property type="entry name" value="PHOSPHOGLYCOLATE PHOSPHATASE"/>
    <property type="match status" value="1"/>
</dbReference>
<dbReference type="PANTHER" id="PTHR43434:SF24">
    <property type="entry name" value="HYDROLASE-RELATED"/>
    <property type="match status" value="1"/>
</dbReference>
<dbReference type="InterPro" id="IPR023214">
    <property type="entry name" value="HAD_sf"/>
</dbReference>
<dbReference type="NCBIfam" id="TIGR01549">
    <property type="entry name" value="HAD-SF-IA-v1"/>
    <property type="match status" value="1"/>
</dbReference>
<dbReference type="GO" id="GO:0006281">
    <property type="term" value="P:DNA repair"/>
    <property type="evidence" value="ECO:0007669"/>
    <property type="project" value="TreeGrafter"/>
</dbReference>
<evidence type="ECO:0000313" key="2">
    <source>
        <dbReference type="EMBL" id="PZN88218.1"/>
    </source>
</evidence>
<comment type="caution">
    <text evidence="1">The sequence shown here is derived from an EMBL/GenBank/DDBJ whole genome shotgun (WGS) entry which is preliminary data.</text>
</comment>
<keyword evidence="1" id="KW-0378">Hydrolase</keyword>
<proteinExistence type="predicted"/>
<dbReference type="InterPro" id="IPR050155">
    <property type="entry name" value="HAD-like_hydrolase_sf"/>
</dbReference>
<dbReference type="InterPro" id="IPR023198">
    <property type="entry name" value="PGP-like_dom2"/>
</dbReference>
<gene>
    <name evidence="2" type="ORF">DM484_00060</name>
    <name evidence="1" type="ORF">DM484_00105</name>
</gene>
<sequence length="216" mass="24111">MKNRFDLIVFDWDGTLIDSIHWITECLQQSARDCGLPIPSDRLARSVIGLSLDRAMGALFPNEGESYIEPLMAAYHRYYDVKILGQDDLFAGVAGLLDDLRVHGYKLAVATGKTRRGLEQALTTSGYVDWFHATRTANETASKPNPLMLQQLMEELESLPTRTLMVGDSVHDLEMARNAQIDSIGVTSGANDREELLAFDPLLVLEQVADLREFLL</sequence>
<organism evidence="1 3">
    <name type="scientific">Candidatus Methylumidiphilus alinenensis</name>
    <dbReference type="NCBI Taxonomy" id="2202197"/>
    <lineage>
        <taxon>Bacteria</taxon>
        <taxon>Pseudomonadati</taxon>
        <taxon>Pseudomonadota</taxon>
        <taxon>Gammaproteobacteria</taxon>
        <taxon>Methylococcales</taxon>
        <taxon>Candidatus Methylumidiphilus</taxon>
    </lineage>
</organism>
<dbReference type="GO" id="GO:0005829">
    <property type="term" value="C:cytosol"/>
    <property type="evidence" value="ECO:0007669"/>
    <property type="project" value="TreeGrafter"/>
</dbReference>
<dbReference type="SUPFAM" id="SSF56784">
    <property type="entry name" value="HAD-like"/>
    <property type="match status" value="1"/>
</dbReference>
<reference evidence="1 3" key="1">
    <citation type="journal article" date="2018" name="Aquat. Microb. Ecol.">
        <title>Gammaproteobacterial methanotrophs dominate.</title>
        <authorList>
            <person name="Rissanen A.J."/>
            <person name="Saarenheimo J."/>
            <person name="Tiirola M."/>
            <person name="Peura S."/>
            <person name="Aalto S.L."/>
            <person name="Karvinen A."/>
            <person name="Nykanen H."/>
        </authorList>
    </citation>
    <scope>NUCLEOTIDE SEQUENCE [LARGE SCALE GENOMIC DNA]</scope>
    <source>
        <strain evidence="1">AMbin10</strain>
    </source>
</reference>
<dbReference type="AlphaFoldDB" id="A0A2W4TUE4"/>
<evidence type="ECO:0000313" key="3">
    <source>
        <dbReference type="Proteomes" id="UP000249396"/>
    </source>
</evidence>
<protein>
    <submittedName>
        <fullName evidence="1">Hydrolase</fullName>
    </submittedName>
</protein>
<dbReference type="InterPro" id="IPR006439">
    <property type="entry name" value="HAD-SF_hydro_IA"/>
</dbReference>
<dbReference type="InterPro" id="IPR041492">
    <property type="entry name" value="HAD_2"/>
</dbReference>
<name>A0A2W4TUE4_9GAMM</name>
<dbReference type="SFLD" id="SFLDG01129">
    <property type="entry name" value="C1.5:_HAD__Beta-PGM__Phosphata"/>
    <property type="match status" value="1"/>
</dbReference>
<dbReference type="Gene3D" id="3.40.50.1000">
    <property type="entry name" value="HAD superfamily/HAD-like"/>
    <property type="match status" value="1"/>
</dbReference>
<evidence type="ECO:0000313" key="1">
    <source>
        <dbReference type="EMBL" id="PZN88074.1"/>
    </source>
</evidence>
<dbReference type="InterPro" id="IPR036412">
    <property type="entry name" value="HAD-like_sf"/>
</dbReference>
<dbReference type="Pfam" id="PF13419">
    <property type="entry name" value="HAD_2"/>
    <property type="match status" value="1"/>
</dbReference>
<dbReference type="EMBL" id="QJPH01000009">
    <property type="protein sequence ID" value="PZN88218.1"/>
    <property type="molecule type" value="Genomic_DNA"/>
</dbReference>
<dbReference type="Proteomes" id="UP000249396">
    <property type="component" value="Unassembled WGS sequence"/>
</dbReference>